<evidence type="ECO:0000256" key="2">
    <source>
        <dbReference type="SAM" id="Phobius"/>
    </source>
</evidence>
<dbReference type="PANTHER" id="PTHR30576:SF21">
    <property type="entry name" value="UDP-GLUCOSE:UNDECAPRENYL-PHOSPHATE GLUCOSE-1-PHOSPHATE TRANSFERASE"/>
    <property type="match status" value="1"/>
</dbReference>
<dbReference type="RefSeq" id="WP_191159874.1">
    <property type="nucleotide sequence ID" value="NZ_JACWMX010000001.1"/>
</dbReference>
<comment type="caution">
    <text evidence="4">The sequence shown here is derived from an EMBL/GenBank/DDBJ whole genome shotgun (WGS) entry which is preliminary data.</text>
</comment>
<keyword evidence="2" id="KW-0472">Membrane</keyword>
<accession>A0A926S0G0</accession>
<sequence length="249" mass="28711">MGNNYYSNDNLFDISNVSNQSYIDSIGQNSTAKWIRKNKITVDPLISSPLFKKRFKFLKRTVDVLASLTVIIFILLWLLPILALLVVLDSKGPVFFVQKRNKQGSKLFHCIKIRTMVINDESDKVAAVVNDLRITRLGRFLRISHIDELPQFFNVLIGDMSMVGPRPHMLVENVRFNEMFSYYNDRHYVKPGITGLAQSYGFHGAINDLNIIDKKTEFDIYYIKNWSVMMDIKIVARTVLNTLKKIAGR</sequence>
<feature type="transmembrane region" description="Helical" evidence="2">
    <location>
        <begin position="62"/>
        <end position="88"/>
    </location>
</feature>
<keyword evidence="2" id="KW-1133">Transmembrane helix</keyword>
<dbReference type="AlphaFoldDB" id="A0A926S0G0"/>
<dbReference type="Pfam" id="PF02397">
    <property type="entry name" value="Bac_transf"/>
    <property type="match status" value="1"/>
</dbReference>
<gene>
    <name evidence="4" type="ORF">IDJ76_01150</name>
</gene>
<dbReference type="GO" id="GO:0089702">
    <property type="term" value="F:undecaprenyl-phosphate glucose phosphotransferase activity"/>
    <property type="evidence" value="ECO:0007669"/>
    <property type="project" value="TreeGrafter"/>
</dbReference>
<feature type="domain" description="Bacterial sugar transferase" evidence="3">
    <location>
        <begin position="59"/>
        <end position="243"/>
    </location>
</feature>
<evidence type="ECO:0000313" key="4">
    <source>
        <dbReference type="EMBL" id="MBD1391692.1"/>
    </source>
</evidence>
<reference evidence="4" key="1">
    <citation type="submission" date="2020-09" db="EMBL/GenBank/DDBJ databases">
        <title>Novel species of Mucilaginibacter isolated from a glacier on the Tibetan Plateau.</title>
        <authorList>
            <person name="Liu Q."/>
            <person name="Xin Y.-H."/>
        </authorList>
    </citation>
    <scope>NUCLEOTIDE SEQUENCE</scope>
    <source>
        <strain evidence="4">ZB1P21</strain>
    </source>
</reference>
<keyword evidence="2" id="KW-0812">Transmembrane</keyword>
<evidence type="ECO:0000259" key="3">
    <source>
        <dbReference type="Pfam" id="PF02397"/>
    </source>
</evidence>
<organism evidence="4 5">
    <name type="scientific">Mucilaginibacter glaciei</name>
    <dbReference type="NCBI Taxonomy" id="2772109"/>
    <lineage>
        <taxon>Bacteria</taxon>
        <taxon>Pseudomonadati</taxon>
        <taxon>Bacteroidota</taxon>
        <taxon>Sphingobacteriia</taxon>
        <taxon>Sphingobacteriales</taxon>
        <taxon>Sphingobacteriaceae</taxon>
        <taxon>Mucilaginibacter</taxon>
    </lineage>
</organism>
<proteinExistence type="inferred from homology"/>
<dbReference type="EMBL" id="JACWMX010000001">
    <property type="protein sequence ID" value="MBD1391692.1"/>
    <property type="molecule type" value="Genomic_DNA"/>
</dbReference>
<dbReference type="PANTHER" id="PTHR30576">
    <property type="entry name" value="COLANIC BIOSYNTHESIS UDP-GLUCOSE LIPID CARRIER TRANSFERASE"/>
    <property type="match status" value="1"/>
</dbReference>
<keyword evidence="5" id="KW-1185">Reference proteome</keyword>
<dbReference type="InterPro" id="IPR003362">
    <property type="entry name" value="Bact_transf"/>
</dbReference>
<keyword evidence="4" id="KW-0808">Transferase</keyword>
<dbReference type="GO" id="GO:0009242">
    <property type="term" value="P:colanic acid biosynthetic process"/>
    <property type="evidence" value="ECO:0007669"/>
    <property type="project" value="TreeGrafter"/>
</dbReference>
<name>A0A926S0G0_9SPHI</name>
<evidence type="ECO:0000256" key="1">
    <source>
        <dbReference type="ARBA" id="ARBA00006464"/>
    </source>
</evidence>
<evidence type="ECO:0000313" key="5">
    <source>
        <dbReference type="Proteomes" id="UP000619078"/>
    </source>
</evidence>
<dbReference type="Proteomes" id="UP000619078">
    <property type="component" value="Unassembled WGS sequence"/>
</dbReference>
<protein>
    <submittedName>
        <fullName evidence="4">Sugar transferase</fullName>
    </submittedName>
</protein>
<comment type="similarity">
    <text evidence="1">Belongs to the bacterial sugar transferase family.</text>
</comment>